<dbReference type="Proteomes" id="UP001162541">
    <property type="component" value="Chromosome 6"/>
</dbReference>
<sequence>MENPALEVGHVVRALVKKPTFKQQADAIEKYFMPDATFYHVYVNVYKGHGALIALYQYAMFVANYQDVIIRSVIYDAEDNCVGVRMTVICKPWLLLWRSLKLELFTHLELSDSQDPRSGKTIKRIKSQKDYFIRDPLIQLIPIVGPIYDSDSVKFVLGTLLTVAFRVAQNAYLMMVPKTVQSCAFSFWKKFLLSPPMEQCHSFPTKMPR</sequence>
<proteinExistence type="predicted"/>
<gene>
    <name evidence="3" type="ORF">AXG93_93s1150</name>
    <name evidence="2" type="ORF">Mp_6g03950</name>
</gene>
<dbReference type="AlphaFoldDB" id="A0A176WUJ8"/>
<dbReference type="EMBL" id="AP019871">
    <property type="protein sequence ID" value="BBN13494.1"/>
    <property type="molecule type" value="Genomic_DNA"/>
</dbReference>
<dbReference type="EMBL" id="LVLJ01000012">
    <property type="protein sequence ID" value="OAE35976.1"/>
    <property type="molecule type" value="Genomic_DNA"/>
</dbReference>
<keyword evidence="4" id="KW-1185">Reference proteome</keyword>
<dbReference type="Proteomes" id="UP000077202">
    <property type="component" value="Unassembled WGS sequence"/>
</dbReference>
<name>A0A176WUJ8_MARPO</name>
<protein>
    <recommendedName>
        <fullName evidence="1">SigF-like NTF2-like domain-containing protein</fullName>
    </recommendedName>
</protein>
<dbReference type="PANTHER" id="PTHR35393:SF1">
    <property type="entry name" value="SNOAL-LIKE DOMAIN-CONTAINING PROTEIN"/>
    <property type="match status" value="1"/>
</dbReference>
<dbReference type="SUPFAM" id="SSF54427">
    <property type="entry name" value="NTF2-like"/>
    <property type="match status" value="1"/>
</dbReference>
<dbReference type="InterPro" id="IPR057514">
    <property type="entry name" value="NTF2_SigF"/>
</dbReference>
<evidence type="ECO:0000313" key="4">
    <source>
        <dbReference type="Proteomes" id="UP000077202"/>
    </source>
</evidence>
<reference evidence="3 4" key="1">
    <citation type="submission" date="2016-03" db="EMBL/GenBank/DDBJ databases">
        <title>Mechanisms controlling the formation of the plant cell surface in tip-growing cells are functionally conserved among land plants.</title>
        <authorList>
            <person name="Honkanen S."/>
            <person name="Jones V.A."/>
            <person name="Morieri G."/>
            <person name="Champion C."/>
            <person name="Hetherington A.J."/>
            <person name="Kelly S."/>
            <person name="Saint-Marcoux D."/>
            <person name="Proust H."/>
            <person name="Prescott H."/>
            <person name="Dolan L."/>
        </authorList>
    </citation>
    <scope>NUCLEOTIDE SEQUENCE [LARGE SCALE GENOMIC DNA]</scope>
    <source>
        <strain evidence="4">cv. Tak-1 and cv. Tak-2</strain>
        <tissue evidence="3">Whole gametophyte</tissue>
    </source>
</reference>
<accession>A0A176WUJ8</accession>
<evidence type="ECO:0000313" key="3">
    <source>
        <dbReference type="EMBL" id="OAE35976.1"/>
    </source>
</evidence>
<dbReference type="InterPro" id="IPR032710">
    <property type="entry name" value="NTF2-like_dom_sf"/>
</dbReference>
<reference evidence="2" key="2">
    <citation type="journal article" date="2019" name="Curr. Biol.">
        <title>Chromatin organization in early land plants reveals an ancestral association between H3K27me3, transposons, and constitutive heterochromatin.</title>
        <authorList>
            <person name="Montgomery S.A."/>
            <person name="Tanizawa Y."/>
            <person name="Galik B."/>
            <person name="Wang N."/>
            <person name="Ito T."/>
            <person name="Mochizuki T."/>
            <person name="Akimcheva S."/>
            <person name="Bowman J."/>
            <person name="Cognat V."/>
            <person name="Drouard L."/>
            <person name="Ekker H."/>
            <person name="Houng S."/>
            <person name="Kohchi T."/>
            <person name="Lin S."/>
            <person name="Liu L.D."/>
            <person name="Nakamura Y."/>
            <person name="Valeeva L.R."/>
            <person name="Shakirov E.V."/>
            <person name="Shippen D.E."/>
            <person name="Wei W."/>
            <person name="Yagura M."/>
            <person name="Yamaoka S."/>
            <person name="Yamato K.T."/>
            <person name="Liu C."/>
            <person name="Berger F."/>
        </authorList>
    </citation>
    <scope>NUCLEOTIDE SEQUENCE [LARGE SCALE GENOMIC DNA]</scope>
    <source>
        <strain evidence="2">Tak-1</strain>
    </source>
</reference>
<organism evidence="3 4">
    <name type="scientific">Marchantia polymorpha subsp. ruderalis</name>
    <dbReference type="NCBI Taxonomy" id="1480154"/>
    <lineage>
        <taxon>Eukaryota</taxon>
        <taxon>Viridiplantae</taxon>
        <taxon>Streptophyta</taxon>
        <taxon>Embryophyta</taxon>
        <taxon>Marchantiophyta</taxon>
        <taxon>Marchantiopsida</taxon>
        <taxon>Marchantiidae</taxon>
        <taxon>Marchantiales</taxon>
        <taxon>Marchantiaceae</taxon>
        <taxon>Marchantia</taxon>
    </lineage>
</organism>
<reference evidence="5" key="3">
    <citation type="journal article" date="2020" name="Curr. Biol.">
        <title>Chromatin organization in early land plants reveals an ancestral association between H3K27me3, transposons, and constitutive heterochromatin.</title>
        <authorList>
            <person name="Montgomery S.A."/>
            <person name="Tanizawa Y."/>
            <person name="Galik B."/>
            <person name="Wang N."/>
            <person name="Ito T."/>
            <person name="Mochizuki T."/>
            <person name="Akimcheva S."/>
            <person name="Bowman J.L."/>
            <person name="Cognat V."/>
            <person name="Marechal-Drouard L."/>
            <person name="Ekker H."/>
            <person name="Hong S.F."/>
            <person name="Kohchi T."/>
            <person name="Lin S.S."/>
            <person name="Liu L.D."/>
            <person name="Nakamura Y."/>
            <person name="Valeeva L.R."/>
            <person name="Shakirov E.V."/>
            <person name="Shippen D.E."/>
            <person name="Wei W.L."/>
            <person name="Yagura M."/>
            <person name="Yamaoka S."/>
            <person name="Yamato K.T."/>
            <person name="Liu C."/>
            <person name="Berger F."/>
        </authorList>
    </citation>
    <scope>NUCLEOTIDE SEQUENCE [LARGE SCALE GENOMIC DNA]</scope>
    <source>
        <strain evidence="5">Tak-1</strain>
    </source>
</reference>
<dbReference type="Pfam" id="PF24840">
    <property type="entry name" value="NTF2_SigF"/>
    <property type="match status" value="1"/>
</dbReference>
<evidence type="ECO:0000259" key="1">
    <source>
        <dbReference type="Pfam" id="PF24840"/>
    </source>
</evidence>
<evidence type="ECO:0000313" key="5">
    <source>
        <dbReference type="Proteomes" id="UP001162541"/>
    </source>
</evidence>
<dbReference type="PANTHER" id="PTHR35393">
    <property type="entry name" value="CHROMOSOME 1, WHOLE GENOME SHOTGUN SEQUENCE"/>
    <property type="match status" value="1"/>
</dbReference>
<evidence type="ECO:0000313" key="2">
    <source>
        <dbReference type="EMBL" id="BBN13494.1"/>
    </source>
</evidence>
<feature type="domain" description="SigF-like NTF2-like" evidence="1">
    <location>
        <begin position="1"/>
        <end position="168"/>
    </location>
</feature>